<reference evidence="2 3" key="1">
    <citation type="submission" date="2019-04" db="EMBL/GenBank/DDBJ databases">
        <title>Comparative genomics and transcriptomics to analyze fruiting body development in filamentous ascomycetes.</title>
        <authorList>
            <consortium name="DOE Joint Genome Institute"/>
            <person name="Lutkenhaus R."/>
            <person name="Traeger S."/>
            <person name="Breuer J."/>
            <person name="Kuo A."/>
            <person name="Lipzen A."/>
            <person name="Pangilinan J."/>
            <person name="Dilworth D."/>
            <person name="Sandor L."/>
            <person name="Poggeler S."/>
            <person name="Barry K."/>
            <person name="Grigoriev I.V."/>
            <person name="Nowrousian M."/>
        </authorList>
    </citation>
    <scope>NUCLEOTIDE SEQUENCE [LARGE SCALE GENOMIC DNA]</scope>
    <source>
        <strain evidence="2 3">CBS 389.68</strain>
    </source>
</reference>
<dbReference type="AlphaFoldDB" id="A0A4S2MUG9"/>
<protein>
    <submittedName>
        <fullName evidence="2">Uncharacterized protein</fullName>
    </submittedName>
</protein>
<evidence type="ECO:0000256" key="1">
    <source>
        <dbReference type="SAM" id="MobiDB-lite"/>
    </source>
</evidence>
<evidence type="ECO:0000313" key="2">
    <source>
        <dbReference type="EMBL" id="TGZ80222.1"/>
    </source>
</evidence>
<feature type="region of interest" description="Disordered" evidence="1">
    <location>
        <begin position="1"/>
        <end position="20"/>
    </location>
</feature>
<keyword evidence="3" id="KW-1185">Reference proteome</keyword>
<organism evidence="2 3">
    <name type="scientific">Ascodesmis nigricans</name>
    <dbReference type="NCBI Taxonomy" id="341454"/>
    <lineage>
        <taxon>Eukaryota</taxon>
        <taxon>Fungi</taxon>
        <taxon>Dikarya</taxon>
        <taxon>Ascomycota</taxon>
        <taxon>Pezizomycotina</taxon>
        <taxon>Pezizomycetes</taxon>
        <taxon>Pezizales</taxon>
        <taxon>Ascodesmidaceae</taxon>
        <taxon>Ascodesmis</taxon>
    </lineage>
</organism>
<proteinExistence type="predicted"/>
<evidence type="ECO:0000313" key="3">
    <source>
        <dbReference type="Proteomes" id="UP000298138"/>
    </source>
</evidence>
<accession>A0A4S2MUG9</accession>
<gene>
    <name evidence="2" type="ORF">EX30DRAFT_63839</name>
</gene>
<sequence>MTASLEPRPRFRRGRQRTSPTHCSFRFPALAVGSVSRRVRYHCILIASATTLPLSPPLSSGPRIKRETPSRFRTHSRHGSTHSHAVRAIFRLPHRLLNASRHVHDHQT</sequence>
<dbReference type="Proteomes" id="UP000298138">
    <property type="component" value="Unassembled WGS sequence"/>
</dbReference>
<feature type="compositionally biased region" description="Basic residues" evidence="1">
    <location>
        <begin position="72"/>
        <end position="83"/>
    </location>
</feature>
<name>A0A4S2MUG9_9PEZI</name>
<feature type="region of interest" description="Disordered" evidence="1">
    <location>
        <begin position="55"/>
        <end position="83"/>
    </location>
</feature>
<dbReference type="InParanoid" id="A0A4S2MUG9"/>
<dbReference type="EMBL" id="ML220126">
    <property type="protein sequence ID" value="TGZ80222.1"/>
    <property type="molecule type" value="Genomic_DNA"/>
</dbReference>